<reference evidence="1 2" key="1">
    <citation type="submission" date="2020-04" db="EMBL/GenBank/DDBJ databases">
        <title>Novosphingobium sp. TW-4 isolated from soil.</title>
        <authorList>
            <person name="Dahal R.H."/>
            <person name="Chaudhary D.K."/>
        </authorList>
    </citation>
    <scope>NUCLEOTIDE SEQUENCE [LARGE SCALE GENOMIC DNA]</scope>
    <source>
        <strain evidence="1 2">TW-4</strain>
    </source>
</reference>
<dbReference type="Pfam" id="PF13711">
    <property type="entry name" value="DUF4160"/>
    <property type="match status" value="1"/>
</dbReference>
<dbReference type="EMBL" id="JABBGM010000014">
    <property type="protein sequence ID" value="NML95914.1"/>
    <property type="molecule type" value="Genomic_DNA"/>
</dbReference>
<proteinExistence type="predicted"/>
<gene>
    <name evidence="1" type="ORF">HHL27_19755</name>
</gene>
<evidence type="ECO:0000313" key="2">
    <source>
        <dbReference type="Proteomes" id="UP000583556"/>
    </source>
</evidence>
<dbReference type="AlphaFoldDB" id="A0A7Y0BSS6"/>
<dbReference type="InterPro" id="IPR025427">
    <property type="entry name" value="DUF4160"/>
</dbReference>
<organism evidence="1 2">
    <name type="scientific">Novosphingobium olei</name>
    <dbReference type="NCBI Taxonomy" id="2728851"/>
    <lineage>
        <taxon>Bacteria</taxon>
        <taxon>Pseudomonadati</taxon>
        <taxon>Pseudomonadota</taxon>
        <taxon>Alphaproteobacteria</taxon>
        <taxon>Sphingomonadales</taxon>
        <taxon>Sphingomonadaceae</taxon>
        <taxon>Novosphingobium</taxon>
    </lineage>
</organism>
<sequence>MVTVHRAHGLRFIIFVDDHAPAHVHVFGDGHAKINLLGADGRPEIVTIEGMKRGDVRRAMQVVMEEQKGLLARWSEIHG</sequence>
<accession>A0A7Y0BSS6</accession>
<protein>
    <submittedName>
        <fullName evidence="1">DUF4160 domain-containing protein</fullName>
    </submittedName>
</protein>
<evidence type="ECO:0000313" key="1">
    <source>
        <dbReference type="EMBL" id="NML95914.1"/>
    </source>
</evidence>
<name>A0A7Y0BSS6_9SPHN</name>
<keyword evidence="2" id="KW-1185">Reference proteome</keyword>
<comment type="caution">
    <text evidence="1">The sequence shown here is derived from an EMBL/GenBank/DDBJ whole genome shotgun (WGS) entry which is preliminary data.</text>
</comment>
<dbReference type="Proteomes" id="UP000583556">
    <property type="component" value="Unassembled WGS sequence"/>
</dbReference>
<dbReference type="RefSeq" id="WP_169495117.1">
    <property type="nucleotide sequence ID" value="NZ_JABBGM010000014.1"/>
</dbReference>